<dbReference type="Gene3D" id="3.40.50.150">
    <property type="entry name" value="Vaccinia Virus protein VP39"/>
    <property type="match status" value="1"/>
</dbReference>
<dbReference type="InterPro" id="IPR029063">
    <property type="entry name" value="SAM-dependent_MTases_sf"/>
</dbReference>
<keyword evidence="3" id="KW-0949">S-adenosyl-L-methionine</keyword>
<feature type="domain" description="O-methyltransferase C-terminal" evidence="4">
    <location>
        <begin position="250"/>
        <end position="421"/>
    </location>
</feature>
<accession>A0A1Y1Z0D8</accession>
<dbReference type="SUPFAM" id="SSF46785">
    <property type="entry name" value="Winged helix' DNA-binding domain"/>
    <property type="match status" value="1"/>
</dbReference>
<protein>
    <submittedName>
        <fullName evidence="5">S-adenosyl-L-methionine-dependent methyltransferase</fullName>
    </submittedName>
</protein>
<dbReference type="Proteomes" id="UP000193144">
    <property type="component" value="Unassembled WGS sequence"/>
</dbReference>
<dbReference type="PROSITE" id="PS51683">
    <property type="entry name" value="SAM_OMT_II"/>
    <property type="match status" value="1"/>
</dbReference>
<sequence length="445" mass="49586">MSYLSALRVSLNEKLLQLEESLESNLPHLLDASPYSFLDDAEILPPKLVFDLLEKIRVDLKAVDSMITPTRFKLVEMGMLHYKCAALNTAVVLNVAQAIESFGGEAQLCDLAMKCDVNEHKLGRILRTLTGEFVFVECSPDRFKNSRHSIALLSPGARSFISFITDLGMKCANGIPGDMVNPDTKHSFSDRTAPFCKMVSKNDQTFAEYMGDPKNAEMVALGNEGIVGWLNGLTRASLINDYPWEALGDAKVIDLGCGMGDSGIDVLKKFPRLSWVYQDLPSVIDNLKENFPDQLQPRVRDGQISFVVQDYFQSNVSDGDVWYMRGVLHEYDDNEALEVLKHLAVAMRRTPNSIMIINEVLNCSPFILPETSIAPPSEHIPSDQSCLPSTGNTMTWSTFSLFGGKERSLEEYEGLLNSAGFTVSKLYRFRTFTVMLECVLSSQSK</sequence>
<evidence type="ECO:0000313" key="5">
    <source>
        <dbReference type="EMBL" id="ORY03752.1"/>
    </source>
</evidence>
<dbReference type="InterPro" id="IPR016461">
    <property type="entry name" value="COMT-like"/>
</dbReference>
<keyword evidence="2 5" id="KW-0808">Transferase</keyword>
<name>A0A1Y1Z0D8_9PLEO</name>
<dbReference type="OrthoDB" id="2410195at2759"/>
<evidence type="ECO:0000259" key="4">
    <source>
        <dbReference type="Pfam" id="PF00891"/>
    </source>
</evidence>
<reference evidence="5 6" key="1">
    <citation type="submission" date="2016-07" db="EMBL/GenBank/DDBJ databases">
        <title>Pervasive Adenine N6-methylation of Active Genes in Fungi.</title>
        <authorList>
            <consortium name="DOE Joint Genome Institute"/>
            <person name="Mondo S.J."/>
            <person name="Dannebaum R.O."/>
            <person name="Kuo R.C."/>
            <person name="Labutti K."/>
            <person name="Haridas S."/>
            <person name="Kuo A."/>
            <person name="Salamov A."/>
            <person name="Ahrendt S.R."/>
            <person name="Lipzen A."/>
            <person name="Sullivan W."/>
            <person name="Andreopoulos W.B."/>
            <person name="Clum A."/>
            <person name="Lindquist E."/>
            <person name="Daum C."/>
            <person name="Ramamoorthy G.K."/>
            <person name="Gryganskyi A."/>
            <person name="Culley D."/>
            <person name="Magnuson J.K."/>
            <person name="James T.Y."/>
            <person name="O'Malley M.A."/>
            <person name="Stajich J.E."/>
            <person name="Spatafora J.W."/>
            <person name="Visel A."/>
            <person name="Grigoriev I.V."/>
        </authorList>
    </citation>
    <scope>NUCLEOTIDE SEQUENCE [LARGE SCALE GENOMIC DNA]</scope>
    <source>
        <strain evidence="5 6">CBS 115471</strain>
    </source>
</reference>
<keyword evidence="1 5" id="KW-0489">Methyltransferase</keyword>
<organism evidence="5 6">
    <name type="scientific">Clohesyomyces aquaticus</name>
    <dbReference type="NCBI Taxonomy" id="1231657"/>
    <lineage>
        <taxon>Eukaryota</taxon>
        <taxon>Fungi</taxon>
        <taxon>Dikarya</taxon>
        <taxon>Ascomycota</taxon>
        <taxon>Pezizomycotina</taxon>
        <taxon>Dothideomycetes</taxon>
        <taxon>Pleosporomycetidae</taxon>
        <taxon>Pleosporales</taxon>
        <taxon>Lindgomycetaceae</taxon>
        <taxon>Clohesyomyces</taxon>
    </lineage>
</organism>
<dbReference type="InterPro" id="IPR001077">
    <property type="entry name" value="COMT_C"/>
</dbReference>
<dbReference type="AlphaFoldDB" id="A0A1Y1Z0D8"/>
<dbReference type="InterPro" id="IPR036390">
    <property type="entry name" value="WH_DNA-bd_sf"/>
</dbReference>
<dbReference type="InterPro" id="IPR036388">
    <property type="entry name" value="WH-like_DNA-bd_sf"/>
</dbReference>
<evidence type="ECO:0000256" key="1">
    <source>
        <dbReference type="ARBA" id="ARBA00022603"/>
    </source>
</evidence>
<keyword evidence="6" id="KW-1185">Reference proteome</keyword>
<dbReference type="PANTHER" id="PTHR43712">
    <property type="entry name" value="PUTATIVE (AFU_ORTHOLOGUE AFUA_4G14580)-RELATED"/>
    <property type="match status" value="1"/>
</dbReference>
<gene>
    <name evidence="5" type="ORF">BCR34DRAFT_605127</name>
</gene>
<evidence type="ECO:0000256" key="3">
    <source>
        <dbReference type="ARBA" id="ARBA00022691"/>
    </source>
</evidence>
<evidence type="ECO:0000256" key="2">
    <source>
        <dbReference type="ARBA" id="ARBA00022679"/>
    </source>
</evidence>
<dbReference type="SUPFAM" id="SSF53335">
    <property type="entry name" value="S-adenosyl-L-methionine-dependent methyltransferases"/>
    <property type="match status" value="1"/>
</dbReference>
<evidence type="ECO:0000313" key="6">
    <source>
        <dbReference type="Proteomes" id="UP000193144"/>
    </source>
</evidence>
<dbReference type="GO" id="GO:0032259">
    <property type="term" value="P:methylation"/>
    <property type="evidence" value="ECO:0007669"/>
    <property type="project" value="UniProtKB-KW"/>
</dbReference>
<comment type="caution">
    <text evidence="5">The sequence shown here is derived from an EMBL/GenBank/DDBJ whole genome shotgun (WGS) entry which is preliminary data.</text>
</comment>
<proteinExistence type="predicted"/>
<dbReference type="Pfam" id="PF00891">
    <property type="entry name" value="Methyltransf_2"/>
    <property type="match status" value="1"/>
</dbReference>
<dbReference type="GO" id="GO:0008171">
    <property type="term" value="F:O-methyltransferase activity"/>
    <property type="evidence" value="ECO:0007669"/>
    <property type="project" value="InterPro"/>
</dbReference>
<dbReference type="EMBL" id="MCFA01000143">
    <property type="protein sequence ID" value="ORY03752.1"/>
    <property type="molecule type" value="Genomic_DNA"/>
</dbReference>
<dbReference type="Gene3D" id="1.10.10.10">
    <property type="entry name" value="Winged helix-like DNA-binding domain superfamily/Winged helix DNA-binding domain"/>
    <property type="match status" value="1"/>
</dbReference>
<dbReference type="PANTHER" id="PTHR43712:SF2">
    <property type="entry name" value="O-METHYLTRANSFERASE CICE"/>
    <property type="match status" value="1"/>
</dbReference>